<gene>
    <name evidence="2" type="ORF">EPI10_023529</name>
</gene>
<organism evidence="2 3">
    <name type="scientific">Gossypium australe</name>
    <dbReference type="NCBI Taxonomy" id="47621"/>
    <lineage>
        <taxon>Eukaryota</taxon>
        <taxon>Viridiplantae</taxon>
        <taxon>Streptophyta</taxon>
        <taxon>Embryophyta</taxon>
        <taxon>Tracheophyta</taxon>
        <taxon>Spermatophyta</taxon>
        <taxon>Magnoliopsida</taxon>
        <taxon>eudicotyledons</taxon>
        <taxon>Gunneridae</taxon>
        <taxon>Pentapetalae</taxon>
        <taxon>rosids</taxon>
        <taxon>malvids</taxon>
        <taxon>Malvales</taxon>
        <taxon>Malvaceae</taxon>
        <taxon>Malvoideae</taxon>
        <taxon>Gossypium</taxon>
    </lineage>
</organism>
<reference evidence="2" key="1">
    <citation type="submission" date="2019-08" db="EMBL/GenBank/DDBJ databases">
        <authorList>
            <person name="Liu F."/>
        </authorList>
    </citation>
    <scope>NUCLEOTIDE SEQUENCE [LARGE SCALE GENOMIC DNA]</scope>
    <source>
        <strain evidence="2">PA1801</strain>
        <tissue evidence="2">Leaf</tissue>
    </source>
</reference>
<feature type="domain" description="GAG-pre-integrase" evidence="1">
    <location>
        <begin position="7"/>
        <end position="72"/>
    </location>
</feature>
<evidence type="ECO:0000313" key="2">
    <source>
        <dbReference type="EMBL" id="KAA3473125.1"/>
    </source>
</evidence>
<dbReference type="AlphaFoldDB" id="A0A5B6VVU6"/>
<dbReference type="InterPro" id="IPR025724">
    <property type="entry name" value="GAG-pre-integrase_dom"/>
</dbReference>
<comment type="caution">
    <text evidence="2">The sequence shown here is derived from an EMBL/GenBank/DDBJ whole genome shotgun (WGS) entry which is preliminary data.</text>
</comment>
<name>A0A5B6VVU6_9ROSI</name>
<keyword evidence="3" id="KW-1185">Reference proteome</keyword>
<proteinExistence type="predicted"/>
<sequence>MTPNKMFLLYLHTVTNSCFSARLENKSWLWHFCYGHLNFTGLKTLQQKNMVTSLPHIQTLSQVSEECVISKQHQEPFQKEKSWRARKALGFVHLDLCGPITPTSNGGTPIKVLHSDRSGEYN</sequence>
<dbReference type="EMBL" id="SMMG02000005">
    <property type="protein sequence ID" value="KAA3473125.1"/>
    <property type="molecule type" value="Genomic_DNA"/>
</dbReference>
<dbReference type="Proteomes" id="UP000325315">
    <property type="component" value="Unassembled WGS sequence"/>
</dbReference>
<evidence type="ECO:0000313" key="3">
    <source>
        <dbReference type="Proteomes" id="UP000325315"/>
    </source>
</evidence>
<dbReference type="OrthoDB" id="1426661at2759"/>
<dbReference type="Pfam" id="PF13976">
    <property type="entry name" value="gag_pre-integrs"/>
    <property type="match status" value="1"/>
</dbReference>
<protein>
    <submittedName>
        <fullName evidence="2">Retrovirus-related Pol polyprotein from transposon TNT 1-94</fullName>
    </submittedName>
</protein>
<accession>A0A5B6VVU6</accession>
<evidence type="ECO:0000259" key="1">
    <source>
        <dbReference type="Pfam" id="PF13976"/>
    </source>
</evidence>